<evidence type="ECO:0000313" key="8">
    <source>
        <dbReference type="EMBL" id="CAJ0943045.1"/>
    </source>
</evidence>
<comment type="subcellular location">
    <subcellularLocation>
        <location evidence="1">Membrane</location>
        <topology evidence="1">Multi-pass membrane protein</topology>
    </subcellularLocation>
</comment>
<name>A0ABN9LMZ6_9NEOB</name>
<keyword evidence="2 6" id="KW-0813">Transport</keyword>
<evidence type="ECO:0000256" key="1">
    <source>
        <dbReference type="ARBA" id="ARBA00004141"/>
    </source>
</evidence>
<keyword evidence="3 6" id="KW-0812">Transmembrane</keyword>
<dbReference type="PROSITE" id="PS50267">
    <property type="entry name" value="NA_NEUROTRAN_SYMP_3"/>
    <property type="match status" value="1"/>
</dbReference>
<evidence type="ECO:0000256" key="4">
    <source>
        <dbReference type="ARBA" id="ARBA00022989"/>
    </source>
</evidence>
<dbReference type="PANTHER" id="PTHR11616:SF319">
    <property type="entry name" value="TRANSPORTER"/>
    <property type="match status" value="1"/>
</dbReference>
<dbReference type="PROSITE" id="PS00610">
    <property type="entry name" value="NA_NEUROTRAN_SYMP_1"/>
    <property type="match status" value="1"/>
</dbReference>
<keyword evidence="9" id="KW-1185">Reference proteome</keyword>
<reference evidence="8" key="1">
    <citation type="submission" date="2023-07" db="EMBL/GenBank/DDBJ databases">
        <authorList>
            <person name="Stuckert A."/>
        </authorList>
    </citation>
    <scope>NUCLEOTIDE SEQUENCE</scope>
</reference>
<gene>
    <name evidence="8" type="ORF">RIMI_LOCUS9813990</name>
</gene>
<feature type="transmembrane region" description="Helical" evidence="7">
    <location>
        <begin position="70"/>
        <end position="88"/>
    </location>
</feature>
<comment type="caution">
    <text evidence="8">The sequence shown here is derived from an EMBL/GenBank/DDBJ whole genome shotgun (WGS) entry which is preliminary data.</text>
</comment>
<organism evidence="8 9">
    <name type="scientific">Ranitomeya imitator</name>
    <name type="common">mimic poison frog</name>
    <dbReference type="NCBI Taxonomy" id="111125"/>
    <lineage>
        <taxon>Eukaryota</taxon>
        <taxon>Metazoa</taxon>
        <taxon>Chordata</taxon>
        <taxon>Craniata</taxon>
        <taxon>Vertebrata</taxon>
        <taxon>Euteleostomi</taxon>
        <taxon>Amphibia</taxon>
        <taxon>Batrachia</taxon>
        <taxon>Anura</taxon>
        <taxon>Neobatrachia</taxon>
        <taxon>Hyloidea</taxon>
        <taxon>Dendrobatidae</taxon>
        <taxon>Dendrobatinae</taxon>
        <taxon>Ranitomeya</taxon>
    </lineage>
</organism>
<keyword evidence="6" id="KW-0769">Symport</keyword>
<dbReference type="InterPro" id="IPR000175">
    <property type="entry name" value="Na/ntran_symport"/>
</dbReference>
<dbReference type="PANTHER" id="PTHR11616">
    <property type="entry name" value="SODIUM/CHLORIDE DEPENDENT TRANSPORTER"/>
    <property type="match status" value="1"/>
</dbReference>
<evidence type="ECO:0000256" key="6">
    <source>
        <dbReference type="RuleBase" id="RU003732"/>
    </source>
</evidence>
<feature type="transmembrane region" description="Helical" evidence="7">
    <location>
        <begin position="109"/>
        <end position="140"/>
    </location>
</feature>
<sequence>MGILPLPRFLRCSKKKSVDITTETANNGEPERELWANKADYLLSMVGYGVGLGNVWRFPYLCFKHGGGAFLIPYVIMLALAGLPLFFLECSIGQFGSLGPIAIWRMVPLFQGIGVTMVLISGLVTIYYNVIVAYSLYYLFASFNSYLPWSQCFHWADSKCRDGISGLCNVTLDNATVQ</sequence>
<dbReference type="Pfam" id="PF00209">
    <property type="entry name" value="SNF"/>
    <property type="match status" value="1"/>
</dbReference>
<proteinExistence type="inferred from homology"/>
<dbReference type="InterPro" id="IPR037272">
    <property type="entry name" value="SNS_sf"/>
</dbReference>
<dbReference type="Proteomes" id="UP001176940">
    <property type="component" value="Unassembled WGS sequence"/>
</dbReference>
<keyword evidence="4 7" id="KW-1133">Transmembrane helix</keyword>
<evidence type="ECO:0000313" key="9">
    <source>
        <dbReference type="Proteomes" id="UP001176940"/>
    </source>
</evidence>
<keyword evidence="5 7" id="KW-0472">Membrane</keyword>
<comment type="similarity">
    <text evidence="6">Belongs to the sodium:neurotransmitter symporter (SNF) (TC 2.A.22) family.</text>
</comment>
<evidence type="ECO:0000256" key="5">
    <source>
        <dbReference type="ARBA" id="ARBA00023136"/>
    </source>
</evidence>
<dbReference type="SUPFAM" id="SSF161070">
    <property type="entry name" value="SNF-like"/>
    <property type="match status" value="1"/>
</dbReference>
<dbReference type="PRINTS" id="PR00176">
    <property type="entry name" value="NANEUSMPORT"/>
</dbReference>
<evidence type="ECO:0000256" key="7">
    <source>
        <dbReference type="SAM" id="Phobius"/>
    </source>
</evidence>
<evidence type="ECO:0000256" key="2">
    <source>
        <dbReference type="ARBA" id="ARBA00022448"/>
    </source>
</evidence>
<evidence type="ECO:0000256" key="3">
    <source>
        <dbReference type="ARBA" id="ARBA00022692"/>
    </source>
</evidence>
<protein>
    <recommendedName>
        <fullName evidence="6">Transporter</fullName>
    </recommendedName>
</protein>
<dbReference type="EMBL" id="CAUEEQ010020682">
    <property type="protein sequence ID" value="CAJ0943045.1"/>
    <property type="molecule type" value="Genomic_DNA"/>
</dbReference>
<accession>A0ABN9LMZ6</accession>